<feature type="transmembrane region" description="Helical" evidence="1">
    <location>
        <begin position="42"/>
        <end position="61"/>
    </location>
</feature>
<comment type="caution">
    <text evidence="2">The sequence shown here is derived from an EMBL/GenBank/DDBJ whole genome shotgun (WGS) entry which is preliminary data.</text>
</comment>
<keyword evidence="1" id="KW-0472">Membrane</keyword>
<evidence type="ECO:0000256" key="1">
    <source>
        <dbReference type="SAM" id="Phobius"/>
    </source>
</evidence>
<organism evidence="2 3">
    <name type="scientific">Caproicibacter fermentans</name>
    <dbReference type="NCBI Taxonomy" id="2576756"/>
    <lineage>
        <taxon>Bacteria</taxon>
        <taxon>Bacillati</taxon>
        <taxon>Bacillota</taxon>
        <taxon>Clostridia</taxon>
        <taxon>Eubacteriales</taxon>
        <taxon>Acutalibacteraceae</taxon>
        <taxon>Caproicibacter</taxon>
    </lineage>
</organism>
<accession>A0A6N8I612</accession>
<feature type="transmembrane region" description="Helical" evidence="1">
    <location>
        <begin position="113"/>
        <end position="136"/>
    </location>
</feature>
<feature type="transmembrane region" description="Helical" evidence="1">
    <location>
        <begin position="67"/>
        <end position="92"/>
    </location>
</feature>
<dbReference type="EMBL" id="VWXL01000108">
    <property type="protein sequence ID" value="MVB12953.1"/>
    <property type="molecule type" value="Genomic_DNA"/>
</dbReference>
<evidence type="ECO:0000313" key="3">
    <source>
        <dbReference type="Proteomes" id="UP000469440"/>
    </source>
</evidence>
<gene>
    <name evidence="2" type="ORF">CAFE_37050</name>
</gene>
<dbReference type="AlphaFoldDB" id="A0A6N8I612"/>
<evidence type="ECO:0008006" key="4">
    <source>
        <dbReference type="Google" id="ProtNLM"/>
    </source>
</evidence>
<evidence type="ECO:0000313" key="2">
    <source>
        <dbReference type="EMBL" id="MVB12953.1"/>
    </source>
</evidence>
<feature type="transmembrane region" description="Helical" evidence="1">
    <location>
        <begin position="185"/>
        <end position="211"/>
    </location>
</feature>
<sequence length="266" mass="30647">MGLFHIDYNKPGPGVRKDEPKKNAFLRFFAIFFRKFTQLIELNLLFSVFVVIALAITYLLRNLIPDYLLVIISILLISPFLAGLTFVTRNYAREEHAFLMGDFFDAIKQNWKMFLANGVVCILLYLVLSVSIRFYYHKLMDGTLYAVALCLCIAIAFLLIFAQYYVPLMAVTFDLNLLQIYKNALIFSIIGLWRNILITVLLAALTLILYLSQIMALSLMIGIVFVLTLFFSFGMFLINFTIYPLVDKTMIQPYQNSLRGESDKKE</sequence>
<protein>
    <recommendedName>
        <fullName evidence="4">DUF624 domain-containing protein</fullName>
    </recommendedName>
</protein>
<feature type="transmembrane region" description="Helical" evidence="1">
    <location>
        <begin position="142"/>
        <end position="165"/>
    </location>
</feature>
<proteinExistence type="predicted"/>
<name>A0A6N8I612_9FIRM</name>
<dbReference type="Proteomes" id="UP000469440">
    <property type="component" value="Unassembled WGS sequence"/>
</dbReference>
<reference evidence="2 3" key="1">
    <citation type="submission" date="2019-09" db="EMBL/GenBank/DDBJ databases">
        <title>Genome sequence of Clostridium sp. EA1.</title>
        <authorList>
            <person name="Poehlein A."/>
            <person name="Bengelsdorf F.R."/>
            <person name="Daniel R."/>
        </authorList>
    </citation>
    <scope>NUCLEOTIDE SEQUENCE [LARGE SCALE GENOMIC DNA]</scope>
    <source>
        <strain evidence="2 3">EA1</strain>
    </source>
</reference>
<feature type="transmembrane region" description="Helical" evidence="1">
    <location>
        <begin position="217"/>
        <end position="246"/>
    </location>
</feature>
<keyword evidence="3" id="KW-1185">Reference proteome</keyword>
<dbReference type="RefSeq" id="WP_156991421.1">
    <property type="nucleotide sequence ID" value="NZ_VWXL01000108.1"/>
</dbReference>
<keyword evidence="1" id="KW-0812">Transmembrane</keyword>
<keyword evidence="1" id="KW-1133">Transmembrane helix</keyword>
<dbReference type="OrthoDB" id="1852280at2"/>